<gene>
    <name evidence="3" type="ORF">GGX14DRAFT_405173</name>
</gene>
<name>A0AAD6UZN8_9AGAR</name>
<feature type="region of interest" description="Disordered" evidence="1">
    <location>
        <begin position="46"/>
        <end position="65"/>
    </location>
</feature>
<evidence type="ECO:0000313" key="3">
    <source>
        <dbReference type="EMBL" id="KAJ7193803.1"/>
    </source>
</evidence>
<keyword evidence="4" id="KW-1185">Reference proteome</keyword>
<dbReference type="EMBL" id="JARJCW010000104">
    <property type="protein sequence ID" value="KAJ7193803.1"/>
    <property type="molecule type" value="Genomic_DNA"/>
</dbReference>
<proteinExistence type="predicted"/>
<evidence type="ECO:0000313" key="4">
    <source>
        <dbReference type="Proteomes" id="UP001219525"/>
    </source>
</evidence>
<dbReference type="Proteomes" id="UP001219525">
    <property type="component" value="Unassembled WGS sequence"/>
</dbReference>
<evidence type="ECO:0000256" key="2">
    <source>
        <dbReference type="SAM" id="SignalP"/>
    </source>
</evidence>
<feature type="compositionally biased region" description="Polar residues" evidence="1">
    <location>
        <begin position="49"/>
        <end position="64"/>
    </location>
</feature>
<feature type="chain" id="PRO_5042074257" evidence="2">
    <location>
        <begin position="27"/>
        <end position="292"/>
    </location>
</feature>
<sequence>MRCFSQLAVFATIAFAALAAAAPVAAAPVVTPSSLLTGTLDGLRDNPSPALNSDSITTPNTTSAAPDPLVTSMSGSIVSPAVAKVSALAGSPLSPILGTTNATNGVVNTTQAVLPTFGGATNFKLENLTPSEQAALQQILSQTVGAVLQDATSVLNMLLATNSKLRQKGLGKPILGEHLVNGSVSGVADSDPTGVTPIGELVLGEYFVVFIPRDGELEQLFLDGLRLQPSGWPSLFSSRTQREGFSSDLRGLYDTHDTHDFYDTIFPLGRHSVKNIDQVSQYVSGGSGGAFG</sequence>
<evidence type="ECO:0000256" key="1">
    <source>
        <dbReference type="SAM" id="MobiDB-lite"/>
    </source>
</evidence>
<organism evidence="3 4">
    <name type="scientific">Mycena pura</name>
    <dbReference type="NCBI Taxonomy" id="153505"/>
    <lineage>
        <taxon>Eukaryota</taxon>
        <taxon>Fungi</taxon>
        <taxon>Dikarya</taxon>
        <taxon>Basidiomycota</taxon>
        <taxon>Agaricomycotina</taxon>
        <taxon>Agaricomycetes</taxon>
        <taxon>Agaricomycetidae</taxon>
        <taxon>Agaricales</taxon>
        <taxon>Marasmiineae</taxon>
        <taxon>Mycenaceae</taxon>
        <taxon>Mycena</taxon>
    </lineage>
</organism>
<dbReference type="AlphaFoldDB" id="A0AAD6UZN8"/>
<accession>A0AAD6UZN8</accession>
<keyword evidence="2" id="KW-0732">Signal</keyword>
<comment type="caution">
    <text evidence="3">The sequence shown here is derived from an EMBL/GenBank/DDBJ whole genome shotgun (WGS) entry which is preliminary data.</text>
</comment>
<protein>
    <submittedName>
        <fullName evidence="3">Uncharacterized protein</fullName>
    </submittedName>
</protein>
<feature type="signal peptide" evidence="2">
    <location>
        <begin position="1"/>
        <end position="26"/>
    </location>
</feature>
<reference evidence="3" key="1">
    <citation type="submission" date="2023-03" db="EMBL/GenBank/DDBJ databases">
        <title>Massive genome expansion in bonnet fungi (Mycena s.s.) driven by repeated elements and novel gene families across ecological guilds.</title>
        <authorList>
            <consortium name="Lawrence Berkeley National Laboratory"/>
            <person name="Harder C.B."/>
            <person name="Miyauchi S."/>
            <person name="Viragh M."/>
            <person name="Kuo A."/>
            <person name="Thoen E."/>
            <person name="Andreopoulos B."/>
            <person name="Lu D."/>
            <person name="Skrede I."/>
            <person name="Drula E."/>
            <person name="Henrissat B."/>
            <person name="Morin E."/>
            <person name="Kohler A."/>
            <person name="Barry K."/>
            <person name="LaButti K."/>
            <person name="Morin E."/>
            <person name="Salamov A."/>
            <person name="Lipzen A."/>
            <person name="Mereny Z."/>
            <person name="Hegedus B."/>
            <person name="Baldrian P."/>
            <person name="Stursova M."/>
            <person name="Weitz H."/>
            <person name="Taylor A."/>
            <person name="Grigoriev I.V."/>
            <person name="Nagy L.G."/>
            <person name="Martin F."/>
            <person name="Kauserud H."/>
        </authorList>
    </citation>
    <scope>NUCLEOTIDE SEQUENCE</scope>
    <source>
        <strain evidence="3">9144</strain>
    </source>
</reference>